<dbReference type="NCBIfam" id="NF005699">
    <property type="entry name" value="PRK07509.1"/>
    <property type="match status" value="1"/>
</dbReference>
<dbReference type="InterPro" id="IPR045002">
    <property type="entry name" value="Ech1-like"/>
</dbReference>
<dbReference type="CDD" id="cd06558">
    <property type="entry name" value="crotonase-like"/>
    <property type="match status" value="1"/>
</dbReference>
<keyword evidence="8" id="KW-1185">Reference proteome</keyword>
<dbReference type="EMBL" id="CP088295">
    <property type="protein sequence ID" value="UUY02333.1"/>
    <property type="molecule type" value="Genomic_DNA"/>
</dbReference>
<keyword evidence="5" id="KW-0413">Isomerase</keyword>
<evidence type="ECO:0000256" key="2">
    <source>
        <dbReference type="ARBA" id="ARBA00005254"/>
    </source>
</evidence>
<dbReference type="Pfam" id="PF00378">
    <property type="entry name" value="ECH_1"/>
    <property type="match status" value="1"/>
</dbReference>
<organism evidence="7 8">
    <name type="scientific">Svornostia abyssi</name>
    <dbReference type="NCBI Taxonomy" id="2898438"/>
    <lineage>
        <taxon>Bacteria</taxon>
        <taxon>Bacillati</taxon>
        <taxon>Actinomycetota</taxon>
        <taxon>Thermoleophilia</taxon>
        <taxon>Solirubrobacterales</taxon>
        <taxon>Baekduiaceae</taxon>
        <taxon>Svornostia</taxon>
    </lineage>
</organism>
<evidence type="ECO:0000256" key="6">
    <source>
        <dbReference type="RuleBase" id="RU003707"/>
    </source>
</evidence>
<dbReference type="InterPro" id="IPR014748">
    <property type="entry name" value="Enoyl-CoA_hydra_C"/>
</dbReference>
<keyword evidence="3" id="KW-0276">Fatty acid metabolism</keyword>
<evidence type="ECO:0000313" key="8">
    <source>
        <dbReference type="Proteomes" id="UP001058860"/>
    </source>
</evidence>
<dbReference type="Gene3D" id="1.10.12.10">
    <property type="entry name" value="Lyase 2-enoyl-coa Hydratase, Chain A, domain 2"/>
    <property type="match status" value="1"/>
</dbReference>
<accession>A0ABY5PCL0</accession>
<evidence type="ECO:0000256" key="4">
    <source>
        <dbReference type="ARBA" id="ARBA00023098"/>
    </source>
</evidence>
<reference evidence="8" key="1">
    <citation type="submission" date="2021-11" db="EMBL/GenBank/DDBJ databases">
        <title>Cultivation dependent microbiological survey of springs from the worlds oldest radium mine currently devoted to the extraction of radon-saturated water.</title>
        <authorList>
            <person name="Kapinusova G."/>
            <person name="Smrhova T."/>
            <person name="Strejcek M."/>
            <person name="Suman J."/>
            <person name="Jani K."/>
            <person name="Pajer P."/>
            <person name="Uhlik O."/>
        </authorList>
    </citation>
    <scope>NUCLEOTIDE SEQUENCE [LARGE SCALE GENOMIC DNA]</scope>
    <source>
        <strain evidence="8">J379</strain>
    </source>
</reference>
<name>A0ABY5PCL0_9ACTN</name>
<evidence type="ECO:0000256" key="1">
    <source>
        <dbReference type="ARBA" id="ARBA00005005"/>
    </source>
</evidence>
<evidence type="ECO:0000313" key="7">
    <source>
        <dbReference type="EMBL" id="UUY02333.1"/>
    </source>
</evidence>
<dbReference type="PANTHER" id="PTHR43149:SF1">
    <property type="entry name" value="DELTA(3,5)-DELTA(2,4)-DIENOYL-COA ISOMERASE, MITOCHONDRIAL"/>
    <property type="match status" value="1"/>
</dbReference>
<comment type="similarity">
    <text evidence="2 6">Belongs to the enoyl-CoA hydratase/isomerase family.</text>
</comment>
<evidence type="ECO:0000256" key="5">
    <source>
        <dbReference type="ARBA" id="ARBA00023235"/>
    </source>
</evidence>
<proteinExistence type="inferred from homology"/>
<dbReference type="Gene3D" id="3.90.226.10">
    <property type="entry name" value="2-enoyl-CoA Hydratase, Chain A, domain 1"/>
    <property type="match status" value="1"/>
</dbReference>
<gene>
    <name evidence="7" type="ORF">LRS13_16685</name>
</gene>
<sequence length="263" mass="28051">MSEDRVLVTIDGPIADVTLNRGAKHNGLDRPMFDGIVAAIAQLKDERDVRAVVLHGDGPSFCAGLDFAGFDGDPTSILDRPDGQLANVAQQVSYGWIELPVPVIAAVHGNCFGGGLQIALGADVRFVTPDARLSVMEAKWGLIPDMGITAALPRLVGIDHALELTYTARIISGEEAERVGLCTHVAADPLAAARTLATEIAERSPDAVRMTKRLFRESWHMAPAEGLKLETELQVQIMGKPNQMAAVVAGMTKQPAEFGEPIV</sequence>
<dbReference type="PROSITE" id="PS00166">
    <property type="entry name" value="ENOYL_COA_HYDRATASE"/>
    <property type="match status" value="1"/>
</dbReference>
<keyword evidence="4" id="KW-0443">Lipid metabolism</keyword>
<dbReference type="InterPro" id="IPR018376">
    <property type="entry name" value="Enoyl-CoA_hyd/isom_CS"/>
</dbReference>
<dbReference type="SUPFAM" id="SSF52096">
    <property type="entry name" value="ClpP/crotonase"/>
    <property type="match status" value="1"/>
</dbReference>
<dbReference type="Proteomes" id="UP001058860">
    <property type="component" value="Chromosome"/>
</dbReference>
<dbReference type="PANTHER" id="PTHR43149">
    <property type="entry name" value="ENOYL-COA HYDRATASE"/>
    <property type="match status" value="1"/>
</dbReference>
<comment type="pathway">
    <text evidence="1">Lipid metabolism; fatty acid beta-oxidation.</text>
</comment>
<protein>
    <submittedName>
        <fullName evidence="7">Crotonase/enoyl-CoA hydratase family protein</fullName>
    </submittedName>
</protein>
<dbReference type="InterPro" id="IPR001753">
    <property type="entry name" value="Enoyl-CoA_hydra/iso"/>
</dbReference>
<evidence type="ECO:0000256" key="3">
    <source>
        <dbReference type="ARBA" id="ARBA00022832"/>
    </source>
</evidence>
<dbReference type="InterPro" id="IPR029045">
    <property type="entry name" value="ClpP/crotonase-like_dom_sf"/>
</dbReference>
<dbReference type="RefSeq" id="WP_353862862.1">
    <property type="nucleotide sequence ID" value="NZ_CP088295.1"/>
</dbReference>